<comment type="caution">
    <text evidence="1">The sequence shown here is derived from an EMBL/GenBank/DDBJ whole genome shotgun (WGS) entry which is preliminary data.</text>
</comment>
<reference evidence="1 2" key="1">
    <citation type="submission" date="2017-10" db="EMBL/GenBank/DDBJ databases">
        <title>The draft genome sequence of Lewinella nigricans NBRC 102662.</title>
        <authorList>
            <person name="Wang K."/>
        </authorList>
    </citation>
    <scope>NUCLEOTIDE SEQUENCE [LARGE SCALE GENOMIC DNA]</scope>
    <source>
        <strain evidence="1 2">NBRC 102662</strain>
    </source>
</reference>
<dbReference type="Gene3D" id="1.25.40.10">
    <property type="entry name" value="Tetratricopeptide repeat domain"/>
    <property type="match status" value="1"/>
</dbReference>
<organism evidence="1 2">
    <name type="scientific">Flavilitoribacter nigricans (strain ATCC 23147 / DSM 23189 / NBRC 102662 / NCIMB 1420 / SS-2)</name>
    <name type="common">Lewinella nigricans</name>
    <dbReference type="NCBI Taxonomy" id="1122177"/>
    <lineage>
        <taxon>Bacteria</taxon>
        <taxon>Pseudomonadati</taxon>
        <taxon>Bacteroidota</taxon>
        <taxon>Saprospiria</taxon>
        <taxon>Saprospirales</taxon>
        <taxon>Lewinellaceae</taxon>
        <taxon>Flavilitoribacter</taxon>
    </lineage>
</organism>
<dbReference type="AlphaFoldDB" id="A0A2D0N4Y2"/>
<accession>A0A2D0N4Y2</accession>
<evidence type="ECO:0000313" key="2">
    <source>
        <dbReference type="Proteomes" id="UP000223913"/>
    </source>
</evidence>
<sequence>MICLCGGAVWSQSGTFAFASKASGQAEKGKATDYKYTTAKKVFDALVDGQGDFRQRRPELVMKNSERYVAWAMPGKAEIGLEELAYDICASFGADSLNALAALLTHELVHYYEKHDWSRHFVKQNEDLPTAQKLEKLEEGLKLEAQADYLGGFMAYSVGFQVHGVMPELLKKVYAETGYDLPEEIEGYPSLKDRIAMSEQAMSRLAELQVVFEMATYLNLLGYYEDADLYYQYILGDFQSRDIYNNAGVTALLTALPHFTKKEMPYGLPIELDPKSRLETNNTRVTDQERKERIQRALDYFDRALLLDQHYAPAFLNKAAAYVLQEDWEEANYWIRKASKEELNEKMSADLLVLKGIIAARQEDPEGAREWWEQAAEKNSDLAGINLQVLKDGPLQEQSNAVMGFVTKTEQIEDLEIEQYLVDTAPDQVIEINVHKACGFHLREHSRIFSHLVDGGKEYLIVQVVGPDFTGSTMEGIEIGEDLQSLEEKYGVSDQRVQTPEGVFVVYPERSMFFQLHAEDGVQGWGIYRLKKK</sequence>
<dbReference type="Proteomes" id="UP000223913">
    <property type="component" value="Unassembled WGS sequence"/>
</dbReference>
<dbReference type="SUPFAM" id="SSF48452">
    <property type="entry name" value="TPR-like"/>
    <property type="match status" value="1"/>
</dbReference>
<dbReference type="EMBL" id="PDUD01000030">
    <property type="protein sequence ID" value="PHN03592.1"/>
    <property type="molecule type" value="Genomic_DNA"/>
</dbReference>
<keyword evidence="2" id="KW-1185">Reference proteome</keyword>
<evidence type="ECO:0000313" key="1">
    <source>
        <dbReference type="EMBL" id="PHN03592.1"/>
    </source>
</evidence>
<dbReference type="InterPro" id="IPR019734">
    <property type="entry name" value="TPR_rpt"/>
</dbReference>
<dbReference type="SMART" id="SM00028">
    <property type="entry name" value="TPR"/>
    <property type="match status" value="3"/>
</dbReference>
<protein>
    <submittedName>
        <fullName evidence="1">Uncharacterized protein</fullName>
    </submittedName>
</protein>
<proteinExistence type="predicted"/>
<gene>
    <name evidence="1" type="ORF">CRP01_25355</name>
</gene>
<dbReference type="InterPro" id="IPR011990">
    <property type="entry name" value="TPR-like_helical_dom_sf"/>
</dbReference>
<name>A0A2D0N4Y2_FLAN2</name>